<evidence type="ECO:0000313" key="1">
    <source>
        <dbReference type="EMBL" id="KAG2843317.1"/>
    </source>
</evidence>
<sequence length="36" mass="3899">MVIDDDSAGFALDWDITNVMAFVNVLNTLSPAQESV</sequence>
<dbReference type="Proteomes" id="UP000735874">
    <property type="component" value="Unassembled WGS sequence"/>
</dbReference>
<proteinExistence type="predicted"/>
<gene>
    <name evidence="1" type="ORF">PC113_g18619</name>
</gene>
<protein>
    <submittedName>
        <fullName evidence="1">Uncharacterized protein</fullName>
    </submittedName>
</protein>
<evidence type="ECO:0000313" key="2">
    <source>
        <dbReference type="Proteomes" id="UP000735874"/>
    </source>
</evidence>
<reference evidence="1" key="1">
    <citation type="submission" date="2018-10" db="EMBL/GenBank/DDBJ databases">
        <title>Effector identification in a new, highly contiguous assembly of the strawberry crown rot pathogen Phytophthora cactorum.</title>
        <authorList>
            <person name="Armitage A.D."/>
            <person name="Nellist C.F."/>
            <person name="Bates H."/>
            <person name="Vickerstaff R.J."/>
            <person name="Harrison R.J."/>
        </authorList>
    </citation>
    <scope>NUCLEOTIDE SEQUENCE</scope>
    <source>
        <strain evidence="1">15-7</strain>
    </source>
</reference>
<organism evidence="1 2">
    <name type="scientific">Phytophthora cactorum</name>
    <dbReference type="NCBI Taxonomy" id="29920"/>
    <lineage>
        <taxon>Eukaryota</taxon>
        <taxon>Sar</taxon>
        <taxon>Stramenopiles</taxon>
        <taxon>Oomycota</taxon>
        <taxon>Peronosporomycetes</taxon>
        <taxon>Peronosporales</taxon>
        <taxon>Peronosporaceae</taxon>
        <taxon>Phytophthora</taxon>
    </lineage>
</organism>
<comment type="caution">
    <text evidence="1">The sequence shown here is derived from an EMBL/GenBank/DDBJ whole genome shotgun (WGS) entry which is preliminary data.</text>
</comment>
<accession>A0A8T0YHG1</accession>
<dbReference type="AlphaFoldDB" id="A0A8T0YHG1"/>
<name>A0A8T0YHG1_9STRA</name>
<dbReference type="EMBL" id="RCMG01000888">
    <property type="protein sequence ID" value="KAG2843317.1"/>
    <property type="molecule type" value="Genomic_DNA"/>
</dbReference>